<reference evidence="1 2" key="2">
    <citation type="journal article" date="2022" name="Mol. Ecol. Resour.">
        <title>The genomes of chicory, endive, great burdock and yacon provide insights into Asteraceae paleo-polyploidization history and plant inulin production.</title>
        <authorList>
            <person name="Fan W."/>
            <person name="Wang S."/>
            <person name="Wang H."/>
            <person name="Wang A."/>
            <person name="Jiang F."/>
            <person name="Liu H."/>
            <person name="Zhao H."/>
            <person name="Xu D."/>
            <person name="Zhang Y."/>
        </authorList>
    </citation>
    <scope>NUCLEOTIDE SEQUENCE [LARGE SCALE GENOMIC DNA]</scope>
    <source>
        <strain evidence="2">cv. Punajuju</strain>
        <tissue evidence="1">Leaves</tissue>
    </source>
</reference>
<reference evidence="2" key="1">
    <citation type="journal article" date="2022" name="Mol. Ecol. Resour.">
        <title>The genomes of chicory, endive, great burdock and yacon provide insights into Asteraceae palaeo-polyploidization history and plant inulin production.</title>
        <authorList>
            <person name="Fan W."/>
            <person name="Wang S."/>
            <person name="Wang H."/>
            <person name="Wang A."/>
            <person name="Jiang F."/>
            <person name="Liu H."/>
            <person name="Zhao H."/>
            <person name="Xu D."/>
            <person name="Zhang Y."/>
        </authorList>
    </citation>
    <scope>NUCLEOTIDE SEQUENCE [LARGE SCALE GENOMIC DNA]</scope>
    <source>
        <strain evidence="2">cv. Punajuju</strain>
    </source>
</reference>
<proteinExistence type="predicted"/>
<evidence type="ECO:0000313" key="1">
    <source>
        <dbReference type="EMBL" id="KAI3781103.1"/>
    </source>
</evidence>
<dbReference type="EMBL" id="CM042010">
    <property type="protein sequence ID" value="KAI3781103.1"/>
    <property type="molecule type" value="Genomic_DNA"/>
</dbReference>
<accession>A0ACB9GC85</accession>
<keyword evidence="2" id="KW-1185">Reference proteome</keyword>
<organism evidence="1 2">
    <name type="scientific">Cichorium intybus</name>
    <name type="common">Chicory</name>
    <dbReference type="NCBI Taxonomy" id="13427"/>
    <lineage>
        <taxon>Eukaryota</taxon>
        <taxon>Viridiplantae</taxon>
        <taxon>Streptophyta</taxon>
        <taxon>Embryophyta</taxon>
        <taxon>Tracheophyta</taxon>
        <taxon>Spermatophyta</taxon>
        <taxon>Magnoliopsida</taxon>
        <taxon>eudicotyledons</taxon>
        <taxon>Gunneridae</taxon>
        <taxon>Pentapetalae</taxon>
        <taxon>asterids</taxon>
        <taxon>campanulids</taxon>
        <taxon>Asterales</taxon>
        <taxon>Asteraceae</taxon>
        <taxon>Cichorioideae</taxon>
        <taxon>Cichorieae</taxon>
        <taxon>Cichoriinae</taxon>
        <taxon>Cichorium</taxon>
    </lineage>
</organism>
<sequence>MAGSCRNRYVIPPFCHSTNQETASKPAVIGNCCCGIFRFRDNQSKLAPKSKTLVFLLFPFAIPSQGLELLYTIHTFPIKMTNATILYLL</sequence>
<name>A0ACB9GC85_CICIN</name>
<comment type="caution">
    <text evidence="1">The sequence shown here is derived from an EMBL/GenBank/DDBJ whole genome shotgun (WGS) entry which is preliminary data.</text>
</comment>
<evidence type="ECO:0000313" key="2">
    <source>
        <dbReference type="Proteomes" id="UP001055811"/>
    </source>
</evidence>
<gene>
    <name evidence="1" type="ORF">L2E82_11104</name>
</gene>
<dbReference type="Proteomes" id="UP001055811">
    <property type="component" value="Linkage Group LG02"/>
</dbReference>
<protein>
    <submittedName>
        <fullName evidence="1">Uncharacterized protein</fullName>
    </submittedName>
</protein>